<evidence type="ECO:0000313" key="3">
    <source>
        <dbReference type="EnsemblPlants" id="Pp3c7_15720V3.1"/>
    </source>
</evidence>
<sequence length="447" mass="49106">MKKYARLRQDCSEFDNVLYNASPEKYSFDDGVAHSQSTLSQGSASPVRDSPPGGLAVRPAQPARLTTVDPPFHSDLNEALKKLASSRENGSQRLGEQWQVSTANGGNRSRSQSGRWPGDLQDGGWDSQVLAGSGRWGTAETASLSGRWGSVSTNDHWDGTQQGINSFRDSLSLSRSGRLVQEGEPWTAATTQQQPANSQPIQKKPSLQSAPSQGRTNEVTEHEATRACETAYPYPGNGYDQQHHTPPPVQRNISMRETQGWLASVKRPLQTRKQNAWEDPNEFNWRAAAATTNSSSGRRRQTATVSQSMRYDRLKPSDLFANSGAGSRFDDEGYHHNKSIMQKAASMREGGAHSDAIMAMARAYSEKHGVQQAILECVSCRRSLGVVVQGNPGNDTSYCQSCRPHAIGGWTYNMASKPDSSKSKRKGMMNFCRKILRMGKKPNKLKG</sequence>
<reference evidence="2 4" key="2">
    <citation type="journal article" date="2018" name="Plant J.">
        <title>The Physcomitrella patens chromosome-scale assembly reveals moss genome structure and evolution.</title>
        <authorList>
            <person name="Lang D."/>
            <person name="Ullrich K.K."/>
            <person name="Murat F."/>
            <person name="Fuchs J."/>
            <person name="Jenkins J."/>
            <person name="Haas F.B."/>
            <person name="Piednoel M."/>
            <person name="Gundlach H."/>
            <person name="Van Bel M."/>
            <person name="Meyberg R."/>
            <person name="Vives C."/>
            <person name="Morata J."/>
            <person name="Symeonidi A."/>
            <person name="Hiss M."/>
            <person name="Muchero W."/>
            <person name="Kamisugi Y."/>
            <person name="Saleh O."/>
            <person name="Blanc G."/>
            <person name="Decker E.L."/>
            <person name="van Gessel N."/>
            <person name="Grimwood J."/>
            <person name="Hayes R.D."/>
            <person name="Graham S.W."/>
            <person name="Gunter L.E."/>
            <person name="McDaniel S.F."/>
            <person name="Hoernstein S.N.W."/>
            <person name="Larsson A."/>
            <person name="Li F.W."/>
            <person name="Perroud P.F."/>
            <person name="Phillips J."/>
            <person name="Ranjan P."/>
            <person name="Rokshar D.S."/>
            <person name="Rothfels C.J."/>
            <person name="Schneider L."/>
            <person name="Shu S."/>
            <person name="Stevenson D.W."/>
            <person name="Thummler F."/>
            <person name="Tillich M."/>
            <person name="Villarreal Aguilar J.C."/>
            <person name="Widiez T."/>
            <person name="Wong G.K."/>
            <person name="Wymore A."/>
            <person name="Zhang Y."/>
            <person name="Zimmer A.D."/>
            <person name="Quatrano R.S."/>
            <person name="Mayer K.F.X."/>
            <person name="Goodstein D."/>
            <person name="Casacuberta J.M."/>
            <person name="Vandepoele K."/>
            <person name="Reski R."/>
            <person name="Cuming A.C."/>
            <person name="Tuskan G.A."/>
            <person name="Maumus F."/>
            <person name="Salse J."/>
            <person name="Schmutz J."/>
            <person name="Rensing S.A."/>
        </authorList>
    </citation>
    <scope>NUCLEOTIDE SEQUENCE [LARGE SCALE GENOMIC DNA]</scope>
    <source>
        <strain evidence="3 4">cv. Gransden 2004</strain>
    </source>
</reference>
<dbReference type="GeneID" id="112284902"/>
<dbReference type="Proteomes" id="UP000006727">
    <property type="component" value="Chromosome 7"/>
</dbReference>
<feature type="compositionally biased region" description="Polar residues" evidence="1">
    <location>
        <begin position="140"/>
        <end position="163"/>
    </location>
</feature>
<dbReference type="OrthoDB" id="10441028at2759"/>
<evidence type="ECO:0000313" key="4">
    <source>
        <dbReference type="Proteomes" id="UP000006727"/>
    </source>
</evidence>
<dbReference type="AlphaFoldDB" id="A0A2K1KBU5"/>
<dbReference type="Gramene" id="Pp3c7_15720V3.2">
    <property type="protein sequence ID" value="Pp3c7_15720V3.2"/>
    <property type="gene ID" value="Pp3c7_15720"/>
</dbReference>
<reference evidence="2 4" key="1">
    <citation type="journal article" date="2008" name="Science">
        <title>The Physcomitrella genome reveals evolutionary insights into the conquest of land by plants.</title>
        <authorList>
            <person name="Rensing S."/>
            <person name="Lang D."/>
            <person name="Zimmer A."/>
            <person name="Terry A."/>
            <person name="Salamov A."/>
            <person name="Shapiro H."/>
            <person name="Nishiyama T."/>
            <person name="Perroud P.-F."/>
            <person name="Lindquist E."/>
            <person name="Kamisugi Y."/>
            <person name="Tanahashi T."/>
            <person name="Sakakibara K."/>
            <person name="Fujita T."/>
            <person name="Oishi K."/>
            <person name="Shin-I T."/>
            <person name="Kuroki Y."/>
            <person name="Toyoda A."/>
            <person name="Suzuki Y."/>
            <person name="Hashimoto A."/>
            <person name="Yamaguchi K."/>
            <person name="Sugano A."/>
            <person name="Kohara Y."/>
            <person name="Fujiyama A."/>
            <person name="Anterola A."/>
            <person name="Aoki S."/>
            <person name="Ashton N."/>
            <person name="Barbazuk W.B."/>
            <person name="Barker E."/>
            <person name="Bennetzen J."/>
            <person name="Bezanilla M."/>
            <person name="Blankenship R."/>
            <person name="Cho S.H."/>
            <person name="Dutcher S."/>
            <person name="Estelle M."/>
            <person name="Fawcett J.A."/>
            <person name="Gundlach H."/>
            <person name="Hanada K."/>
            <person name="Heyl A."/>
            <person name="Hicks K.A."/>
            <person name="Hugh J."/>
            <person name="Lohr M."/>
            <person name="Mayer K."/>
            <person name="Melkozernov A."/>
            <person name="Murata T."/>
            <person name="Nelson D."/>
            <person name="Pils B."/>
            <person name="Prigge M."/>
            <person name="Reiss B."/>
            <person name="Renner T."/>
            <person name="Rombauts S."/>
            <person name="Rushton P."/>
            <person name="Sanderfoot A."/>
            <person name="Schween G."/>
            <person name="Shiu S.-H."/>
            <person name="Stueber K."/>
            <person name="Theodoulou F.L."/>
            <person name="Tu H."/>
            <person name="Van de Peer Y."/>
            <person name="Verrier P.J."/>
            <person name="Waters E."/>
            <person name="Wood A."/>
            <person name="Yang L."/>
            <person name="Cove D."/>
            <person name="Cuming A."/>
            <person name="Hasebe M."/>
            <person name="Lucas S."/>
            <person name="Mishler D.B."/>
            <person name="Reski R."/>
            <person name="Grigoriev I."/>
            <person name="Quatrano R.S."/>
            <person name="Boore J.L."/>
        </authorList>
    </citation>
    <scope>NUCLEOTIDE SEQUENCE [LARGE SCALE GENOMIC DNA]</scope>
    <source>
        <strain evidence="3 4">cv. Gransden 2004</strain>
    </source>
</reference>
<gene>
    <name evidence="3" type="primary">LOC112284902</name>
    <name evidence="2" type="ORF">PHYPA_010440</name>
</gene>
<feature type="compositionally biased region" description="Polar residues" evidence="1">
    <location>
        <begin position="86"/>
        <end position="114"/>
    </location>
</feature>
<proteinExistence type="predicted"/>
<dbReference type="KEGG" id="ppp:112284902"/>
<evidence type="ECO:0000313" key="2">
    <source>
        <dbReference type="EMBL" id="PNR51254.1"/>
    </source>
</evidence>
<dbReference type="Gramene" id="Pp3c7_15720V3.1">
    <property type="protein sequence ID" value="Pp3c7_15720V3.1"/>
    <property type="gene ID" value="Pp3c7_15720"/>
</dbReference>
<dbReference type="EMBL" id="ABEU02000007">
    <property type="protein sequence ID" value="PNR51254.1"/>
    <property type="molecule type" value="Genomic_DNA"/>
</dbReference>
<evidence type="ECO:0000256" key="1">
    <source>
        <dbReference type="SAM" id="MobiDB-lite"/>
    </source>
</evidence>
<feature type="region of interest" description="Disordered" evidence="1">
    <location>
        <begin position="84"/>
        <end position="163"/>
    </location>
</feature>
<accession>A0A2K1KBU5</accession>
<organism evidence="2">
    <name type="scientific">Physcomitrium patens</name>
    <name type="common">Spreading-leaved earth moss</name>
    <name type="synonym">Physcomitrella patens</name>
    <dbReference type="NCBI Taxonomy" id="3218"/>
    <lineage>
        <taxon>Eukaryota</taxon>
        <taxon>Viridiplantae</taxon>
        <taxon>Streptophyta</taxon>
        <taxon>Embryophyta</taxon>
        <taxon>Bryophyta</taxon>
        <taxon>Bryophytina</taxon>
        <taxon>Bryopsida</taxon>
        <taxon>Funariidae</taxon>
        <taxon>Funariales</taxon>
        <taxon>Funariaceae</taxon>
        <taxon>Physcomitrium</taxon>
    </lineage>
</organism>
<feature type="compositionally biased region" description="Polar residues" evidence="1">
    <location>
        <begin position="34"/>
        <end position="44"/>
    </location>
</feature>
<dbReference type="EnsemblPlants" id="Pp3c7_15720V3.2">
    <property type="protein sequence ID" value="Pp3c7_15720V3.2"/>
    <property type="gene ID" value="Pp3c7_15720"/>
</dbReference>
<reference evidence="3" key="3">
    <citation type="submission" date="2020-12" db="UniProtKB">
        <authorList>
            <consortium name="EnsemblPlants"/>
        </authorList>
    </citation>
    <scope>IDENTIFICATION</scope>
</reference>
<keyword evidence="4" id="KW-1185">Reference proteome</keyword>
<feature type="region of interest" description="Disordered" evidence="1">
    <location>
        <begin position="26"/>
        <end position="72"/>
    </location>
</feature>
<protein>
    <submittedName>
        <fullName evidence="2 3">Uncharacterized protein</fullName>
    </submittedName>
</protein>
<feature type="region of interest" description="Disordered" evidence="1">
    <location>
        <begin position="176"/>
        <end position="251"/>
    </location>
</feature>
<dbReference type="EnsemblPlants" id="Pp3c7_15720V3.1">
    <property type="protein sequence ID" value="Pp3c7_15720V3.1"/>
    <property type="gene ID" value="Pp3c7_15720"/>
</dbReference>
<dbReference type="RefSeq" id="XP_024381027.1">
    <property type="nucleotide sequence ID" value="XM_024525259.2"/>
</dbReference>
<feature type="compositionally biased region" description="Polar residues" evidence="1">
    <location>
        <begin position="188"/>
        <end position="217"/>
    </location>
</feature>
<name>A0A2K1KBU5_PHYPA</name>